<proteinExistence type="predicted"/>
<feature type="compositionally biased region" description="Basic residues" evidence="2">
    <location>
        <begin position="1"/>
        <end position="13"/>
    </location>
</feature>
<dbReference type="EMBL" id="CP002691">
    <property type="protein sequence ID" value="AEE50716.1"/>
    <property type="molecule type" value="Genomic_DNA"/>
</dbReference>
<feature type="compositionally biased region" description="Basic and acidic residues" evidence="2">
    <location>
        <begin position="14"/>
        <end position="23"/>
    </location>
</feature>
<keyword evidence="1" id="KW-0175">Coiled coil</keyword>
<sequence length="326" mass="38200">MAKRQQKNKSPKSSKKDPKKGNTYDKILKENFRELVVPLVFRQEGIDPIKSEPLPEELNSTISRKIDFLMRVLEKNDHESIIHIEFQTRMPRAMVYRVAEYHGFLLAKYKLPIRHFVVYLGKSRTKVLTELPKDLQFSGYKLIALNQIPFENLVKSKIPEEIILAIFAHYPKHDPKRVARIILYRLKEVCKDEVSLRKFITQLTLLSQLRKLDEEVKKIANSMPITIDLRENAMVKDLIAEVQAEWELEHGEKLKAAEEIAEKAEQVAEKAEQEVEEERQRVNSMILSLYQEFQMPMEQIARMANKDLGYIEDLIAQEEKVKMRAD</sequence>
<organism evidence="3 4">
    <name type="scientific">Haliscomenobacter hydrossis (strain ATCC 27775 / DSM 1100 / LMG 10767 / O)</name>
    <dbReference type="NCBI Taxonomy" id="760192"/>
    <lineage>
        <taxon>Bacteria</taxon>
        <taxon>Pseudomonadati</taxon>
        <taxon>Bacteroidota</taxon>
        <taxon>Saprospiria</taxon>
        <taxon>Saprospirales</taxon>
        <taxon>Haliscomenobacteraceae</taxon>
        <taxon>Haliscomenobacter</taxon>
    </lineage>
</organism>
<feature type="region of interest" description="Disordered" evidence="2">
    <location>
        <begin position="1"/>
        <end position="23"/>
    </location>
</feature>
<reference key="2">
    <citation type="submission" date="2011-04" db="EMBL/GenBank/DDBJ databases">
        <title>Complete sequence of chromosome of Haliscomenobacter hydrossis DSM 1100.</title>
        <authorList>
            <consortium name="US DOE Joint Genome Institute (JGI-PGF)"/>
            <person name="Lucas S."/>
            <person name="Han J."/>
            <person name="Lapidus A."/>
            <person name="Bruce D."/>
            <person name="Goodwin L."/>
            <person name="Pitluck S."/>
            <person name="Peters L."/>
            <person name="Kyrpides N."/>
            <person name="Mavromatis K."/>
            <person name="Ivanova N."/>
            <person name="Ovchinnikova G."/>
            <person name="Pagani I."/>
            <person name="Daligault H."/>
            <person name="Detter J.C."/>
            <person name="Han C."/>
            <person name="Land M."/>
            <person name="Hauser L."/>
            <person name="Markowitz V."/>
            <person name="Cheng J.-F."/>
            <person name="Hugenholtz P."/>
            <person name="Woyke T."/>
            <person name="Wu D."/>
            <person name="Verbarg S."/>
            <person name="Frueling A."/>
            <person name="Brambilla E."/>
            <person name="Klenk H.-P."/>
            <person name="Eisen J.A."/>
        </authorList>
    </citation>
    <scope>NUCLEOTIDE SEQUENCE</scope>
    <source>
        <strain>DSM 1100</strain>
    </source>
</reference>
<dbReference type="Proteomes" id="UP000008461">
    <property type="component" value="Chromosome"/>
</dbReference>
<dbReference type="RefSeq" id="WP_013765263.1">
    <property type="nucleotide sequence ID" value="NC_015510.1"/>
</dbReference>
<dbReference type="KEGG" id="hhy:Halhy_2851"/>
<dbReference type="AlphaFoldDB" id="F4L357"/>
<evidence type="ECO:0000313" key="3">
    <source>
        <dbReference type="EMBL" id="AEE50716.1"/>
    </source>
</evidence>
<feature type="coiled-coil region" evidence="1">
    <location>
        <begin position="254"/>
        <end position="288"/>
    </location>
</feature>
<dbReference type="eggNOG" id="COG5464">
    <property type="taxonomic scope" value="Bacteria"/>
</dbReference>
<evidence type="ECO:0000313" key="4">
    <source>
        <dbReference type="Proteomes" id="UP000008461"/>
    </source>
</evidence>
<protein>
    <recommendedName>
        <fullName evidence="5">Transposase (putative) YhgA-like domain-containing protein</fullName>
    </recommendedName>
</protein>
<dbReference type="OrthoDB" id="714214at2"/>
<evidence type="ECO:0000256" key="2">
    <source>
        <dbReference type="SAM" id="MobiDB-lite"/>
    </source>
</evidence>
<keyword evidence="4" id="KW-1185">Reference proteome</keyword>
<evidence type="ECO:0008006" key="5">
    <source>
        <dbReference type="Google" id="ProtNLM"/>
    </source>
</evidence>
<dbReference type="STRING" id="760192.Halhy_2851"/>
<gene>
    <name evidence="3" type="ordered locus">Halhy_2851</name>
</gene>
<evidence type="ECO:0000256" key="1">
    <source>
        <dbReference type="SAM" id="Coils"/>
    </source>
</evidence>
<dbReference type="HOGENOM" id="CLU_851965_0_0_10"/>
<accession>F4L357</accession>
<name>F4L357_HALH1</name>
<reference evidence="3 4" key="1">
    <citation type="journal article" date="2011" name="Stand. Genomic Sci.">
        <title>Complete genome sequence of Haliscomenobacter hydrossis type strain (O).</title>
        <authorList>
            <consortium name="US DOE Joint Genome Institute (JGI-PGF)"/>
            <person name="Daligault H."/>
            <person name="Lapidus A."/>
            <person name="Zeytun A."/>
            <person name="Nolan M."/>
            <person name="Lucas S."/>
            <person name="Del Rio T.G."/>
            <person name="Tice H."/>
            <person name="Cheng J.F."/>
            <person name="Tapia R."/>
            <person name="Han C."/>
            <person name="Goodwin L."/>
            <person name="Pitluck S."/>
            <person name="Liolios K."/>
            <person name="Pagani I."/>
            <person name="Ivanova N."/>
            <person name="Huntemann M."/>
            <person name="Mavromatis K."/>
            <person name="Mikhailova N."/>
            <person name="Pati A."/>
            <person name="Chen A."/>
            <person name="Palaniappan K."/>
            <person name="Land M."/>
            <person name="Hauser L."/>
            <person name="Brambilla E.M."/>
            <person name="Rohde M."/>
            <person name="Verbarg S."/>
            <person name="Goker M."/>
            <person name="Bristow J."/>
            <person name="Eisen J.A."/>
            <person name="Markowitz V."/>
            <person name="Hugenholtz P."/>
            <person name="Kyrpides N.C."/>
            <person name="Klenk H.P."/>
            <person name="Woyke T."/>
        </authorList>
    </citation>
    <scope>NUCLEOTIDE SEQUENCE [LARGE SCALE GENOMIC DNA]</scope>
    <source>
        <strain evidence="4">ATCC 27775 / DSM 1100 / LMG 10767 / O</strain>
    </source>
</reference>